<dbReference type="AlphaFoldDB" id="A0A2S7C043"/>
<dbReference type="GO" id="GO:0043022">
    <property type="term" value="F:ribosome binding"/>
    <property type="evidence" value="ECO:0007669"/>
    <property type="project" value="UniProtKB-UniRule"/>
</dbReference>
<dbReference type="Proteomes" id="UP000238908">
    <property type="component" value="Unassembled WGS sequence"/>
</dbReference>
<dbReference type="FunFam" id="1.10.60.30:FF:000002">
    <property type="entry name" value="UPF0307 protein YjgA"/>
    <property type="match status" value="1"/>
</dbReference>
<comment type="function">
    <text evidence="5">Member of a network of 50S ribosomal subunit biogenesis factors which assembles along the 30S-50S interface, preventing incorrect 23S rRNA structures from forming. Promotes peptidyl transferase center (PTC) maturation.</text>
</comment>
<evidence type="ECO:0000256" key="5">
    <source>
        <dbReference type="HAMAP-Rule" id="MF_00765"/>
    </source>
</evidence>
<organism evidence="7 8">
    <name type="scientific">Xanthomonas dyei</name>
    <dbReference type="NCBI Taxonomy" id="743699"/>
    <lineage>
        <taxon>Bacteria</taxon>
        <taxon>Pseudomonadati</taxon>
        <taxon>Pseudomonadota</taxon>
        <taxon>Gammaproteobacteria</taxon>
        <taxon>Lysobacterales</taxon>
        <taxon>Lysobacteraceae</taxon>
        <taxon>Xanthomonas</taxon>
    </lineage>
</organism>
<keyword evidence="3 5" id="KW-0699">rRNA-binding</keyword>
<evidence type="ECO:0000313" key="8">
    <source>
        <dbReference type="Proteomes" id="UP000238908"/>
    </source>
</evidence>
<evidence type="ECO:0000256" key="4">
    <source>
        <dbReference type="ARBA" id="ARBA00022884"/>
    </source>
</evidence>
<dbReference type="SUPFAM" id="SSF158710">
    <property type="entry name" value="PSPTO4464-like"/>
    <property type="match status" value="1"/>
</dbReference>
<dbReference type="Gene3D" id="1.10.60.30">
    <property type="entry name" value="PSPTO4464-like domains"/>
    <property type="match status" value="2"/>
</dbReference>
<evidence type="ECO:0000313" key="7">
    <source>
        <dbReference type="EMBL" id="PPU54951.1"/>
    </source>
</evidence>
<dbReference type="InterPro" id="IPR023153">
    <property type="entry name" value="DarP_sf"/>
</dbReference>
<dbReference type="GO" id="GO:1902626">
    <property type="term" value="P:assembly of large subunit precursor of preribosome"/>
    <property type="evidence" value="ECO:0007669"/>
    <property type="project" value="UniProtKB-UniRule"/>
</dbReference>
<keyword evidence="4 5" id="KW-0694">RNA-binding</keyword>
<dbReference type="GO" id="GO:0005829">
    <property type="term" value="C:cytosol"/>
    <property type="evidence" value="ECO:0007669"/>
    <property type="project" value="TreeGrafter"/>
</dbReference>
<dbReference type="HAMAP" id="MF_00765">
    <property type="entry name" value="DarP"/>
    <property type="match status" value="1"/>
</dbReference>
<dbReference type="RefSeq" id="WP_104616498.1">
    <property type="nucleotide sequence ID" value="NZ_JBHLXZ010000025.1"/>
</dbReference>
<feature type="region of interest" description="Disordered" evidence="6">
    <location>
        <begin position="1"/>
        <end position="20"/>
    </location>
</feature>
<evidence type="ECO:0000256" key="2">
    <source>
        <dbReference type="ARBA" id="ARBA00022517"/>
    </source>
</evidence>
<comment type="subcellular location">
    <subcellularLocation>
        <location evidence="5">Cytoplasm</location>
    </subcellularLocation>
    <text evidence="5">Associates with late stage pre-50S ribosomal subunits.</text>
</comment>
<sequence length="216" mass="24403">MRGRDEDTGEFRGTSRSQQRREALEIFDLGEKLVALTPAQLAKLPVPESLIPHIEESKRITSHIAHKRQLAFLAKHMRREDDETLAAIRDALDANSDTARREVAATHRVERWRERLLAENDVALAELLEAYPAADRQQLRQLVRNAIHERAKNKPPRAYRELFQVLRELSGQTGEDAAAETDDADDADIDSDDIDNAGPGTRVTAKATTPYFFDPE</sequence>
<keyword evidence="2 5" id="KW-0690">Ribosome biogenesis</keyword>
<dbReference type="NCBIfam" id="NF003593">
    <property type="entry name" value="PRK05255.1-1"/>
    <property type="match status" value="1"/>
</dbReference>
<proteinExistence type="inferred from homology"/>
<dbReference type="PANTHER" id="PTHR38101:SF1">
    <property type="entry name" value="UPF0307 PROTEIN YJGA"/>
    <property type="match status" value="1"/>
</dbReference>
<gene>
    <name evidence="5" type="primary">darP</name>
    <name evidence="7" type="ORF">XdyCFBP7245_15685</name>
</gene>
<name>A0A2S7C043_9XANT</name>
<feature type="compositionally biased region" description="Basic and acidic residues" evidence="6">
    <location>
        <begin position="1"/>
        <end position="10"/>
    </location>
</feature>
<dbReference type="CDD" id="cd16331">
    <property type="entry name" value="YjgA-like"/>
    <property type="match status" value="1"/>
</dbReference>
<dbReference type="GO" id="GO:0019843">
    <property type="term" value="F:rRNA binding"/>
    <property type="evidence" value="ECO:0007669"/>
    <property type="project" value="UniProtKB-UniRule"/>
</dbReference>
<accession>A0A2S7C043</accession>
<dbReference type="InterPro" id="IPR006839">
    <property type="entry name" value="DarP"/>
</dbReference>
<dbReference type="EMBL" id="MDEE01000025">
    <property type="protein sequence ID" value="PPU54951.1"/>
    <property type="molecule type" value="Genomic_DNA"/>
</dbReference>
<feature type="region of interest" description="Disordered" evidence="6">
    <location>
        <begin position="171"/>
        <end position="216"/>
    </location>
</feature>
<evidence type="ECO:0000256" key="3">
    <source>
        <dbReference type="ARBA" id="ARBA00022730"/>
    </source>
</evidence>
<dbReference type="Pfam" id="PF04751">
    <property type="entry name" value="DarP"/>
    <property type="match status" value="1"/>
</dbReference>
<reference evidence="7 8" key="1">
    <citation type="submission" date="2016-08" db="EMBL/GenBank/DDBJ databases">
        <authorList>
            <person name="Seilhamer J.J."/>
        </authorList>
    </citation>
    <scope>NUCLEOTIDE SEQUENCE [LARGE SCALE GENOMIC DNA]</scope>
    <source>
        <strain evidence="7 8">CFBP7245</strain>
    </source>
</reference>
<comment type="caution">
    <text evidence="7">The sequence shown here is derived from an EMBL/GenBank/DDBJ whole genome shotgun (WGS) entry which is preliminary data.</text>
</comment>
<comment type="similarity">
    <text evidence="5">Belongs to the DarP family.</text>
</comment>
<evidence type="ECO:0000256" key="1">
    <source>
        <dbReference type="ARBA" id="ARBA00022490"/>
    </source>
</evidence>
<protein>
    <recommendedName>
        <fullName evidence="5">Dual-action ribosomal maturation protein DarP</fullName>
    </recommendedName>
    <alternativeName>
        <fullName evidence="5">Large ribosomal subunit assembly factor DarP</fullName>
    </alternativeName>
</protein>
<dbReference type="PANTHER" id="PTHR38101">
    <property type="entry name" value="UPF0307 PROTEIN YJGA"/>
    <property type="match status" value="1"/>
</dbReference>
<keyword evidence="1 5" id="KW-0963">Cytoplasm</keyword>
<evidence type="ECO:0000256" key="6">
    <source>
        <dbReference type="SAM" id="MobiDB-lite"/>
    </source>
</evidence>
<feature type="compositionally biased region" description="Acidic residues" evidence="6">
    <location>
        <begin position="177"/>
        <end position="195"/>
    </location>
</feature>